<gene>
    <name evidence="10" type="ORF">Aau02nite_50040</name>
</gene>
<dbReference type="GO" id="GO:0016985">
    <property type="term" value="F:mannan endo-1,4-beta-mannosidase activity"/>
    <property type="evidence" value="ECO:0007669"/>
    <property type="project" value="TreeGrafter"/>
</dbReference>
<evidence type="ECO:0000256" key="4">
    <source>
        <dbReference type="ARBA" id="ARBA00022525"/>
    </source>
</evidence>
<sequence length="567" mass="61484">MGIAGRGRVPVVAALLLFMLAGLGAPVNAAGAETPYVRAEGTRFVLDGRSFYVAGTNNHYLGWGTRAEVDSVLESAAGSGYNVVRGILHSVKGSPDGTTKRHVWNPASTADSSNMGVHGTYLAYWDPARSTYAFNDSATDGLGRWDYVIFKAGRLGLRLNIAMLDFWQWAGGSQQVNAWYLDGYDAAADPRRYTFFYQDPRAKQFYRDWTAHVLNRVNPLTGIRYKDDPTIFAWDLMNEPEVSSVALAQSWMQEMASHLKAQGARQLVGSGSEGFYDGRAGSDPDTEPAAVPAVDFQTWHVYPTYHNVPPADVTDLIERHCASARRAGKPVLLQEFAYPATTEAARESRAELYRTWLAAVQANDDCAGWLYWRLEGKVKPQPTRPHPQDDTADPGTFVWPADNGEGFGINGSTDPAYPVFASAAADMRAKNVSTVVDDAVTGVGGWTYSDGWTHCTNCDELTPPVAYHGRSQSWSAVAGRTATLTFTGVRVSYYGVIAAHHGVAAVSVDGGPETLIDLHGTTKAGDVLVWTSPTLPRGSHTLRIRVTGYRNAVSAGTGVTLDRAAFE</sequence>
<protein>
    <recommendedName>
        <fullName evidence="3">mannan endo-1,4-beta-mannosidase</fullName>
        <ecNumber evidence="3">3.2.1.78</ecNumber>
    </recommendedName>
</protein>
<dbReference type="InterPro" id="IPR045053">
    <property type="entry name" value="MAN-like"/>
</dbReference>
<keyword evidence="4" id="KW-0964">Secreted</keyword>
<keyword evidence="5 8" id="KW-0732">Signal</keyword>
<dbReference type="PANTHER" id="PTHR31451">
    <property type="match status" value="1"/>
</dbReference>
<dbReference type="GO" id="GO:0000272">
    <property type="term" value="P:polysaccharide catabolic process"/>
    <property type="evidence" value="ECO:0007669"/>
    <property type="project" value="InterPro"/>
</dbReference>
<keyword evidence="6" id="KW-0378">Hydrolase</keyword>
<evidence type="ECO:0000256" key="8">
    <source>
        <dbReference type="SAM" id="SignalP"/>
    </source>
</evidence>
<reference evidence="10" key="1">
    <citation type="submission" date="2021-03" db="EMBL/GenBank/DDBJ databases">
        <title>Whole genome shotgun sequence of Actinoplanes auranticolor NBRC 12245.</title>
        <authorList>
            <person name="Komaki H."/>
            <person name="Tamura T."/>
        </authorList>
    </citation>
    <scope>NUCLEOTIDE SEQUENCE</scope>
    <source>
        <strain evidence="10">NBRC 12245</strain>
    </source>
</reference>
<dbReference type="RefSeq" id="WP_212990965.1">
    <property type="nucleotide sequence ID" value="NZ_BAABEA010000037.1"/>
</dbReference>
<evidence type="ECO:0000256" key="3">
    <source>
        <dbReference type="ARBA" id="ARBA00012706"/>
    </source>
</evidence>
<evidence type="ECO:0000313" key="11">
    <source>
        <dbReference type="Proteomes" id="UP000681340"/>
    </source>
</evidence>
<dbReference type="Proteomes" id="UP000681340">
    <property type="component" value="Unassembled WGS sequence"/>
</dbReference>
<dbReference type="AlphaFoldDB" id="A0A919SIQ0"/>
<evidence type="ECO:0000256" key="7">
    <source>
        <dbReference type="ARBA" id="ARBA00023295"/>
    </source>
</evidence>
<organism evidence="10 11">
    <name type="scientific">Actinoplanes auranticolor</name>
    <dbReference type="NCBI Taxonomy" id="47988"/>
    <lineage>
        <taxon>Bacteria</taxon>
        <taxon>Bacillati</taxon>
        <taxon>Actinomycetota</taxon>
        <taxon>Actinomycetes</taxon>
        <taxon>Micromonosporales</taxon>
        <taxon>Micromonosporaceae</taxon>
        <taxon>Actinoplanes</taxon>
    </lineage>
</organism>
<evidence type="ECO:0000313" key="10">
    <source>
        <dbReference type="EMBL" id="GIM72242.1"/>
    </source>
</evidence>
<evidence type="ECO:0000259" key="9">
    <source>
        <dbReference type="Pfam" id="PF26410"/>
    </source>
</evidence>
<dbReference type="GO" id="GO:0005576">
    <property type="term" value="C:extracellular region"/>
    <property type="evidence" value="ECO:0007669"/>
    <property type="project" value="UniProtKB-SubCell"/>
</dbReference>
<proteinExistence type="predicted"/>
<dbReference type="EMBL" id="BOQL01000040">
    <property type="protein sequence ID" value="GIM72242.1"/>
    <property type="molecule type" value="Genomic_DNA"/>
</dbReference>
<evidence type="ECO:0000256" key="5">
    <source>
        <dbReference type="ARBA" id="ARBA00022729"/>
    </source>
</evidence>
<feature type="chain" id="PRO_5038710789" description="mannan endo-1,4-beta-mannosidase" evidence="8">
    <location>
        <begin position="30"/>
        <end position="567"/>
    </location>
</feature>
<name>A0A919SIQ0_9ACTN</name>
<dbReference type="Gene3D" id="3.20.20.80">
    <property type="entry name" value="Glycosidases"/>
    <property type="match status" value="1"/>
</dbReference>
<dbReference type="SUPFAM" id="SSF51445">
    <property type="entry name" value="(Trans)glycosidases"/>
    <property type="match status" value="1"/>
</dbReference>
<dbReference type="Pfam" id="PF26410">
    <property type="entry name" value="GH5_mannosidase"/>
    <property type="match status" value="1"/>
</dbReference>
<dbReference type="InterPro" id="IPR017853">
    <property type="entry name" value="GH"/>
</dbReference>
<keyword evidence="7" id="KW-0326">Glycosidase</keyword>
<dbReference type="PANTHER" id="PTHR31451:SF39">
    <property type="entry name" value="MANNAN ENDO-1,4-BETA-MANNOSIDASE 1"/>
    <property type="match status" value="1"/>
</dbReference>
<dbReference type="EC" id="3.2.1.78" evidence="3"/>
<comment type="caution">
    <text evidence="10">The sequence shown here is derived from an EMBL/GenBank/DDBJ whole genome shotgun (WGS) entry which is preliminary data.</text>
</comment>
<evidence type="ECO:0000256" key="2">
    <source>
        <dbReference type="ARBA" id="ARBA00004613"/>
    </source>
</evidence>
<feature type="domain" description="Glycoside hydrolase family 5" evidence="9">
    <location>
        <begin position="36"/>
        <end position="385"/>
    </location>
</feature>
<dbReference type="InterPro" id="IPR001547">
    <property type="entry name" value="Glyco_hydro_5"/>
</dbReference>
<accession>A0A919SIQ0</accession>
<evidence type="ECO:0000256" key="1">
    <source>
        <dbReference type="ARBA" id="ARBA00001678"/>
    </source>
</evidence>
<keyword evidence="11" id="KW-1185">Reference proteome</keyword>
<dbReference type="Gene3D" id="2.60.120.260">
    <property type="entry name" value="Galactose-binding domain-like"/>
    <property type="match status" value="1"/>
</dbReference>
<evidence type="ECO:0000256" key="6">
    <source>
        <dbReference type="ARBA" id="ARBA00022801"/>
    </source>
</evidence>
<comment type="subcellular location">
    <subcellularLocation>
        <location evidence="2">Secreted</location>
    </subcellularLocation>
</comment>
<comment type="catalytic activity">
    <reaction evidence="1">
        <text>Random hydrolysis of (1-&gt;4)-beta-D-mannosidic linkages in mannans, galactomannans and glucomannans.</text>
        <dbReference type="EC" id="3.2.1.78"/>
    </reaction>
</comment>
<feature type="signal peptide" evidence="8">
    <location>
        <begin position="1"/>
        <end position="29"/>
    </location>
</feature>